<dbReference type="EMBL" id="ML211815">
    <property type="protein sequence ID" value="TFK80250.1"/>
    <property type="molecule type" value="Genomic_DNA"/>
</dbReference>
<evidence type="ECO:0000313" key="2">
    <source>
        <dbReference type="EMBL" id="TFK80250.1"/>
    </source>
</evidence>
<accession>A0A5C3NW68</accession>
<name>A0A5C3NW68_9APHY</name>
<evidence type="ECO:0008006" key="4">
    <source>
        <dbReference type="Google" id="ProtNLM"/>
    </source>
</evidence>
<dbReference type="InParanoid" id="A0A5C3NW68"/>
<dbReference type="AlphaFoldDB" id="A0A5C3NW68"/>
<proteinExistence type="predicted"/>
<protein>
    <recommendedName>
        <fullName evidence="4">Myb/SANT-like domain-containing protein</fullName>
    </recommendedName>
</protein>
<organism evidence="2 3">
    <name type="scientific">Polyporus arcularius HHB13444</name>
    <dbReference type="NCBI Taxonomy" id="1314778"/>
    <lineage>
        <taxon>Eukaryota</taxon>
        <taxon>Fungi</taxon>
        <taxon>Dikarya</taxon>
        <taxon>Basidiomycota</taxon>
        <taxon>Agaricomycotina</taxon>
        <taxon>Agaricomycetes</taxon>
        <taxon>Polyporales</taxon>
        <taxon>Polyporaceae</taxon>
        <taxon>Polyporus</taxon>
    </lineage>
</organism>
<keyword evidence="3" id="KW-1185">Reference proteome</keyword>
<feature type="compositionally biased region" description="Basic residues" evidence="1">
    <location>
        <begin position="1"/>
        <end position="10"/>
    </location>
</feature>
<evidence type="ECO:0000313" key="3">
    <source>
        <dbReference type="Proteomes" id="UP000308197"/>
    </source>
</evidence>
<feature type="region of interest" description="Disordered" evidence="1">
    <location>
        <begin position="1"/>
        <end position="27"/>
    </location>
</feature>
<gene>
    <name evidence="2" type="ORF">K466DRAFT_605497</name>
</gene>
<dbReference type="STRING" id="1314778.A0A5C3NW68"/>
<reference evidence="2 3" key="1">
    <citation type="journal article" date="2019" name="Nat. Ecol. Evol.">
        <title>Megaphylogeny resolves global patterns of mushroom evolution.</title>
        <authorList>
            <person name="Varga T."/>
            <person name="Krizsan K."/>
            <person name="Foldi C."/>
            <person name="Dima B."/>
            <person name="Sanchez-Garcia M."/>
            <person name="Sanchez-Ramirez S."/>
            <person name="Szollosi G.J."/>
            <person name="Szarkandi J.G."/>
            <person name="Papp V."/>
            <person name="Albert L."/>
            <person name="Andreopoulos W."/>
            <person name="Angelini C."/>
            <person name="Antonin V."/>
            <person name="Barry K.W."/>
            <person name="Bougher N.L."/>
            <person name="Buchanan P."/>
            <person name="Buyck B."/>
            <person name="Bense V."/>
            <person name="Catcheside P."/>
            <person name="Chovatia M."/>
            <person name="Cooper J."/>
            <person name="Damon W."/>
            <person name="Desjardin D."/>
            <person name="Finy P."/>
            <person name="Geml J."/>
            <person name="Haridas S."/>
            <person name="Hughes K."/>
            <person name="Justo A."/>
            <person name="Karasinski D."/>
            <person name="Kautmanova I."/>
            <person name="Kiss B."/>
            <person name="Kocsube S."/>
            <person name="Kotiranta H."/>
            <person name="LaButti K.M."/>
            <person name="Lechner B.E."/>
            <person name="Liimatainen K."/>
            <person name="Lipzen A."/>
            <person name="Lukacs Z."/>
            <person name="Mihaltcheva S."/>
            <person name="Morgado L.N."/>
            <person name="Niskanen T."/>
            <person name="Noordeloos M.E."/>
            <person name="Ohm R.A."/>
            <person name="Ortiz-Santana B."/>
            <person name="Ovrebo C."/>
            <person name="Racz N."/>
            <person name="Riley R."/>
            <person name="Savchenko A."/>
            <person name="Shiryaev A."/>
            <person name="Soop K."/>
            <person name="Spirin V."/>
            <person name="Szebenyi C."/>
            <person name="Tomsovsky M."/>
            <person name="Tulloss R.E."/>
            <person name="Uehling J."/>
            <person name="Grigoriev I.V."/>
            <person name="Vagvolgyi C."/>
            <person name="Papp T."/>
            <person name="Martin F.M."/>
            <person name="Miettinen O."/>
            <person name="Hibbett D.S."/>
            <person name="Nagy L.G."/>
        </authorList>
    </citation>
    <scope>NUCLEOTIDE SEQUENCE [LARGE SCALE GENOMIC DNA]</scope>
    <source>
        <strain evidence="2 3">HHB13444</strain>
    </source>
</reference>
<evidence type="ECO:0000256" key="1">
    <source>
        <dbReference type="SAM" id="MobiDB-lite"/>
    </source>
</evidence>
<dbReference type="Proteomes" id="UP000308197">
    <property type="component" value="Unassembled WGS sequence"/>
</dbReference>
<feature type="region of interest" description="Disordered" evidence="1">
    <location>
        <begin position="159"/>
        <end position="179"/>
    </location>
</feature>
<sequence>MSNLKGKKQRHDTQDKEADTDDPEELTVGGRMKNWTQAERTQFFTWMLASDAHWSAYQKQKAAVFRQCAAALFPGKKSRTSLKCHYKRSLDLFMQLYAFQQFTVKSSHLHEESMQAQFNAGRVAGLNLTGLTTKVINRWYELGWFDLFEKRYCLHNGDNHTTSTPERPISQPPVESGASPGMHVATDWNSTIDPQLVATRPSMPDQTGLGDTEHEIHQSVYPCGGVHDMQMVTELAKVTGSLLEVCTSLKDLIKQQAEESKVRTELMQMEENERINWEGRTNVNGYFY</sequence>